<dbReference type="AlphaFoldDB" id="A0A974P0I4"/>
<dbReference type="SUPFAM" id="SSF159245">
    <property type="entry name" value="AttH-like"/>
    <property type="match status" value="1"/>
</dbReference>
<reference evidence="3" key="1">
    <citation type="submission" date="2021-01" db="EMBL/GenBank/DDBJ databases">
        <title>Genome sequence of Phenylobacterium sp. 20VBR1 isolated from a valley glaceir, Ny-Alesund, Svalbard.</title>
        <authorList>
            <person name="Thomas F.A."/>
            <person name="Krishnan K.P."/>
            <person name="Sinha R.K."/>
        </authorList>
    </citation>
    <scope>NUCLEOTIDE SEQUENCE</scope>
    <source>
        <strain evidence="3">20VBR1</strain>
    </source>
</reference>
<dbReference type="Gene3D" id="2.40.370.10">
    <property type="entry name" value="AttH-like domain"/>
    <property type="match status" value="1"/>
</dbReference>
<accession>A0A974P0I4</accession>
<name>A0A974P0I4_9CAUL</name>
<dbReference type="PANTHER" id="PTHR38591:SF1">
    <property type="entry name" value="BLL1000 PROTEIN"/>
    <property type="match status" value="1"/>
</dbReference>
<feature type="domain" description="AttH" evidence="2">
    <location>
        <begin position="68"/>
        <end position="194"/>
    </location>
</feature>
<evidence type="ECO:0000313" key="3">
    <source>
        <dbReference type="EMBL" id="QQZ48861.1"/>
    </source>
</evidence>
<feature type="region of interest" description="Disordered" evidence="1">
    <location>
        <begin position="1"/>
        <end position="52"/>
    </location>
</feature>
<dbReference type="Pfam" id="PF07143">
    <property type="entry name" value="CrtC"/>
    <property type="match status" value="1"/>
</dbReference>
<proteinExistence type="predicted"/>
<dbReference type="EMBL" id="CP068570">
    <property type="protein sequence ID" value="QQZ48861.1"/>
    <property type="molecule type" value="Genomic_DNA"/>
</dbReference>
<sequence length="211" mass="22592">MLCQPTPSAPFGRIGDGPRPQARQSGLAGLAAHRRRARQAGPARLPEVRAGTPLSFPADHGAHPDYRTEWWYVTGWLKAEDGRDLGFQLTFFRSRLAVDQRNPSAFAPKQILFAHAGLSDPKVGRLLHDGRIARQGLGLAEAATGDADLVIDDWRLKRGADGRFLAKAAGADFTLDLAFAPSQPVLLQGIGASAARAPCPSRPATITASRT</sequence>
<dbReference type="InterPro" id="IPR010791">
    <property type="entry name" value="AttH_dom"/>
</dbReference>
<evidence type="ECO:0000259" key="2">
    <source>
        <dbReference type="Pfam" id="PF07143"/>
    </source>
</evidence>
<dbReference type="InterPro" id="IPR023374">
    <property type="entry name" value="AttH-like_dom_sf"/>
</dbReference>
<organism evidence="3">
    <name type="scientific">Phenylobacterium glaciei</name>
    <dbReference type="NCBI Taxonomy" id="2803784"/>
    <lineage>
        <taxon>Bacteria</taxon>
        <taxon>Pseudomonadati</taxon>
        <taxon>Pseudomonadota</taxon>
        <taxon>Alphaproteobacteria</taxon>
        <taxon>Caulobacterales</taxon>
        <taxon>Caulobacteraceae</taxon>
        <taxon>Phenylobacterium</taxon>
    </lineage>
</organism>
<protein>
    <submittedName>
        <fullName evidence="3">Carotenoid 1,2-hydratase</fullName>
    </submittedName>
</protein>
<gene>
    <name evidence="3" type="ORF">JKL49_16335</name>
</gene>
<dbReference type="PANTHER" id="PTHR38591">
    <property type="entry name" value="HYDROLASE"/>
    <property type="match status" value="1"/>
</dbReference>
<evidence type="ECO:0000256" key="1">
    <source>
        <dbReference type="SAM" id="MobiDB-lite"/>
    </source>
</evidence>